<dbReference type="EMBL" id="KZ308156">
    <property type="protein sequence ID" value="KAG8223252.1"/>
    <property type="molecule type" value="Genomic_DNA"/>
</dbReference>
<dbReference type="GO" id="GO:0032040">
    <property type="term" value="C:small-subunit processome"/>
    <property type="evidence" value="ECO:0007669"/>
    <property type="project" value="TreeGrafter"/>
</dbReference>
<comment type="caution">
    <text evidence="3">The sequence shown here is derived from an EMBL/GenBank/DDBJ whole genome shotgun (WGS) entry which is preliminary data.</text>
</comment>
<evidence type="ECO:0000313" key="3">
    <source>
        <dbReference type="EMBL" id="KAG8223252.1"/>
    </source>
</evidence>
<evidence type="ECO:0008006" key="5">
    <source>
        <dbReference type="Google" id="ProtNLM"/>
    </source>
</evidence>
<dbReference type="PANTHER" id="PTHR13237">
    <property type="entry name" value="SOMETHING ABOUT SILENCING PROTEIN 10-RELATED"/>
    <property type="match status" value="1"/>
</dbReference>
<dbReference type="AlphaFoldDB" id="A0A8K0NVJ6"/>
<gene>
    <name evidence="3" type="ORF">J437_LFUL001528</name>
</gene>
<dbReference type="OrthoDB" id="203440at2759"/>
<feature type="compositionally biased region" description="Low complexity" evidence="2">
    <location>
        <begin position="254"/>
        <end position="264"/>
    </location>
</feature>
<feature type="compositionally biased region" description="Basic residues" evidence="2">
    <location>
        <begin position="314"/>
        <end position="336"/>
    </location>
</feature>
<reference evidence="3" key="1">
    <citation type="submission" date="2013-04" db="EMBL/GenBank/DDBJ databases">
        <authorList>
            <person name="Qu J."/>
            <person name="Murali S.C."/>
            <person name="Bandaranaike D."/>
            <person name="Bellair M."/>
            <person name="Blankenburg K."/>
            <person name="Chao H."/>
            <person name="Dinh H."/>
            <person name="Doddapaneni H."/>
            <person name="Downs B."/>
            <person name="Dugan-Rocha S."/>
            <person name="Elkadiri S."/>
            <person name="Gnanaolivu R.D."/>
            <person name="Hernandez B."/>
            <person name="Javaid M."/>
            <person name="Jayaseelan J.C."/>
            <person name="Lee S."/>
            <person name="Li M."/>
            <person name="Ming W."/>
            <person name="Munidasa M."/>
            <person name="Muniz J."/>
            <person name="Nguyen L."/>
            <person name="Ongeri F."/>
            <person name="Osuji N."/>
            <person name="Pu L.-L."/>
            <person name="Puazo M."/>
            <person name="Qu C."/>
            <person name="Quiroz J."/>
            <person name="Raj R."/>
            <person name="Weissenberger G."/>
            <person name="Xin Y."/>
            <person name="Zou X."/>
            <person name="Han Y."/>
            <person name="Richards S."/>
            <person name="Worley K."/>
            <person name="Muzny D."/>
            <person name="Gibbs R."/>
        </authorList>
    </citation>
    <scope>NUCLEOTIDE SEQUENCE</scope>
    <source>
        <strain evidence="3">Sampled in the wild</strain>
    </source>
</reference>
<feature type="region of interest" description="Disordered" evidence="2">
    <location>
        <begin position="153"/>
        <end position="199"/>
    </location>
</feature>
<dbReference type="Pfam" id="PF04000">
    <property type="entry name" value="Sas10_Utp3"/>
    <property type="match status" value="1"/>
</dbReference>
<feature type="region of interest" description="Disordered" evidence="2">
    <location>
        <begin position="254"/>
        <end position="276"/>
    </location>
</feature>
<protein>
    <recommendedName>
        <fullName evidence="5">Neuroguidin</fullName>
    </recommendedName>
</protein>
<sequence length="336" mass="38219">MLELEKEILLGSLQLTVEEDMGQFLLFYITHLHALEDIVSQDLPEALKMVQEMGQNFRQVAQLVDNMLEKVKRGEVSTEKGLSFLEVKYHMLLSYLINLTYVILRKCSGEKIEGDPAISRLVEIRTVMEKMRPMETKLKYQIDKLVKTAVSGKVDPNDPLQYKPNPENFMDLSSEEEGSEEEDTQKDEKGDSRKGIYVPPRIRPMHFDLEESRAERDQHQVERARRRAIGSAFLQELRDEYLDAPVEEEATMIRASSSSAAVNRNSRKRHAKRKALTTVGTLGDEVTRFGDGGMAKIFEGLEGGGAPSGSSTTTKRKKLKSNTKGRKKSVKKRRFH</sequence>
<feature type="compositionally biased region" description="Acidic residues" evidence="2">
    <location>
        <begin position="173"/>
        <end position="185"/>
    </location>
</feature>
<accession>A0A8K0NVJ6</accession>
<organism evidence="3 4">
    <name type="scientific">Ladona fulva</name>
    <name type="common">Scarce chaser dragonfly</name>
    <name type="synonym">Libellula fulva</name>
    <dbReference type="NCBI Taxonomy" id="123851"/>
    <lineage>
        <taxon>Eukaryota</taxon>
        <taxon>Metazoa</taxon>
        <taxon>Ecdysozoa</taxon>
        <taxon>Arthropoda</taxon>
        <taxon>Hexapoda</taxon>
        <taxon>Insecta</taxon>
        <taxon>Pterygota</taxon>
        <taxon>Palaeoptera</taxon>
        <taxon>Odonata</taxon>
        <taxon>Epiprocta</taxon>
        <taxon>Anisoptera</taxon>
        <taxon>Libelluloidea</taxon>
        <taxon>Libellulidae</taxon>
        <taxon>Ladona</taxon>
    </lineage>
</organism>
<feature type="region of interest" description="Disordered" evidence="2">
    <location>
        <begin position="297"/>
        <end position="336"/>
    </location>
</feature>
<dbReference type="PANTHER" id="PTHR13237:SF9">
    <property type="entry name" value="NEUROGUIDIN"/>
    <property type="match status" value="1"/>
</dbReference>
<reference evidence="3" key="2">
    <citation type="submission" date="2017-10" db="EMBL/GenBank/DDBJ databases">
        <title>Ladona fulva Genome sequencing and assembly.</title>
        <authorList>
            <person name="Murali S."/>
            <person name="Richards S."/>
            <person name="Bandaranaike D."/>
            <person name="Bellair M."/>
            <person name="Blankenburg K."/>
            <person name="Chao H."/>
            <person name="Dinh H."/>
            <person name="Doddapaneni H."/>
            <person name="Dugan-Rocha S."/>
            <person name="Elkadiri S."/>
            <person name="Gnanaolivu R."/>
            <person name="Hernandez B."/>
            <person name="Skinner E."/>
            <person name="Javaid M."/>
            <person name="Lee S."/>
            <person name="Li M."/>
            <person name="Ming W."/>
            <person name="Munidasa M."/>
            <person name="Muniz J."/>
            <person name="Nguyen L."/>
            <person name="Hughes D."/>
            <person name="Osuji N."/>
            <person name="Pu L.-L."/>
            <person name="Puazo M."/>
            <person name="Qu C."/>
            <person name="Quiroz J."/>
            <person name="Raj R."/>
            <person name="Weissenberger G."/>
            <person name="Xin Y."/>
            <person name="Zou X."/>
            <person name="Han Y."/>
            <person name="Worley K."/>
            <person name="Muzny D."/>
            <person name="Gibbs R."/>
        </authorList>
    </citation>
    <scope>NUCLEOTIDE SEQUENCE</scope>
    <source>
        <strain evidence="3">Sampled in the wild</strain>
    </source>
</reference>
<dbReference type="GO" id="GO:0000462">
    <property type="term" value="P:maturation of SSU-rRNA from tricistronic rRNA transcript (SSU-rRNA, 5.8S rRNA, LSU-rRNA)"/>
    <property type="evidence" value="ECO:0007669"/>
    <property type="project" value="TreeGrafter"/>
</dbReference>
<dbReference type="Proteomes" id="UP000792457">
    <property type="component" value="Unassembled WGS sequence"/>
</dbReference>
<proteinExistence type="inferred from homology"/>
<comment type="similarity">
    <text evidence="1">Belongs to the SAS10 family.</text>
</comment>
<feature type="compositionally biased region" description="Basic residues" evidence="2">
    <location>
        <begin position="265"/>
        <end position="275"/>
    </location>
</feature>
<evidence type="ECO:0000313" key="4">
    <source>
        <dbReference type="Proteomes" id="UP000792457"/>
    </source>
</evidence>
<name>A0A8K0NVJ6_LADFU</name>
<evidence type="ECO:0000256" key="1">
    <source>
        <dbReference type="ARBA" id="ARBA00010979"/>
    </source>
</evidence>
<keyword evidence="4" id="KW-1185">Reference proteome</keyword>
<dbReference type="InterPro" id="IPR007146">
    <property type="entry name" value="Sas10/Utp3/C1D"/>
</dbReference>
<evidence type="ECO:0000256" key="2">
    <source>
        <dbReference type="SAM" id="MobiDB-lite"/>
    </source>
</evidence>